<dbReference type="AlphaFoldDB" id="W7AQ43"/>
<evidence type="ECO:0000313" key="2">
    <source>
        <dbReference type="EMBL" id="EUD67516.1"/>
    </source>
</evidence>
<accession>W7AQ43</accession>
<keyword evidence="3" id="KW-1185">Reference proteome</keyword>
<dbReference type="EMBL" id="KI965466">
    <property type="protein sequence ID" value="EUD67516.1"/>
    <property type="molecule type" value="Genomic_DNA"/>
</dbReference>
<evidence type="ECO:0000313" key="3">
    <source>
        <dbReference type="Proteomes" id="UP000030640"/>
    </source>
</evidence>
<protein>
    <submittedName>
        <fullName evidence="2">Uncharacterized protein</fullName>
    </submittedName>
</protein>
<dbReference type="RefSeq" id="XP_008816043.1">
    <property type="nucleotide sequence ID" value="XM_008817821.1"/>
</dbReference>
<feature type="region of interest" description="Disordered" evidence="1">
    <location>
        <begin position="1"/>
        <end position="20"/>
    </location>
</feature>
<reference evidence="2 3" key="1">
    <citation type="submission" date="2013-02" db="EMBL/GenBank/DDBJ databases">
        <title>The Genome Sequence of Plasmodium inui San Antonio 1.</title>
        <authorList>
            <consortium name="The Broad Institute Genome Sequencing Platform"/>
            <consortium name="The Broad Institute Genome Sequencing Center for Infectious Disease"/>
            <person name="Neafsey D."/>
            <person name="Cheeseman I."/>
            <person name="Volkman S."/>
            <person name="Adams J."/>
            <person name="Walker B."/>
            <person name="Young S.K."/>
            <person name="Zeng Q."/>
            <person name="Gargeya S."/>
            <person name="Fitzgerald M."/>
            <person name="Haas B."/>
            <person name="Abouelleil A."/>
            <person name="Alvarado L."/>
            <person name="Arachchi H.M."/>
            <person name="Berlin A.M."/>
            <person name="Chapman S.B."/>
            <person name="Dewar J."/>
            <person name="Goldberg J."/>
            <person name="Griggs A."/>
            <person name="Gujja S."/>
            <person name="Hansen M."/>
            <person name="Howarth C."/>
            <person name="Imamovic A."/>
            <person name="Larimer J."/>
            <person name="McCowan C."/>
            <person name="Murphy C."/>
            <person name="Neiman D."/>
            <person name="Pearson M."/>
            <person name="Priest M."/>
            <person name="Roberts A."/>
            <person name="Saif S."/>
            <person name="Shea T."/>
            <person name="Sisk P."/>
            <person name="Sykes S."/>
            <person name="Wortman J."/>
            <person name="Nusbaum C."/>
            <person name="Birren B."/>
        </authorList>
    </citation>
    <scope>NUCLEOTIDE SEQUENCE [LARGE SCALE GENOMIC DNA]</scope>
    <source>
        <strain evidence="2 3">San Antonio 1</strain>
    </source>
</reference>
<dbReference type="OrthoDB" id="369686at2759"/>
<name>W7AQ43_9APIC</name>
<feature type="compositionally biased region" description="Polar residues" evidence="1">
    <location>
        <begin position="1"/>
        <end position="11"/>
    </location>
</feature>
<dbReference type="Proteomes" id="UP000030640">
    <property type="component" value="Unassembled WGS sequence"/>
</dbReference>
<evidence type="ECO:0000256" key="1">
    <source>
        <dbReference type="SAM" id="MobiDB-lite"/>
    </source>
</evidence>
<organism evidence="2 3">
    <name type="scientific">Plasmodium inui San Antonio 1</name>
    <dbReference type="NCBI Taxonomy" id="1237626"/>
    <lineage>
        <taxon>Eukaryota</taxon>
        <taxon>Sar</taxon>
        <taxon>Alveolata</taxon>
        <taxon>Apicomplexa</taxon>
        <taxon>Aconoidasida</taxon>
        <taxon>Haemosporida</taxon>
        <taxon>Plasmodiidae</taxon>
        <taxon>Plasmodium</taxon>
        <taxon>Plasmodium (Plasmodium)</taxon>
    </lineage>
</organism>
<gene>
    <name evidence="2" type="ORF">C922_02222</name>
</gene>
<proteinExistence type="predicted"/>
<sequence length="327" mass="38147">MWAYINQNNGSPYEKSSPPRNPLLNRFQKGVKSLVGVLLKNFVFNLYYSLDKIKENDGIKRDDSGSSKINSRRKLDKSKKNIERCIDLCLVVLKTLQGDHHFFTQYVLENYSSINLSHNDKRREAKKKKKKNKFDDALLMYHSYSNSQPSRWKIKPKGEINGVCLNAGKTGEHSMFIGDREVNSYVNKIATIDSYIDKHKMYSKEDFICELNNFLSAFYLKKAEENAEGKVEIKWEGKEEIKAEVNAEGINIIDDDFVTDNLFSEYFNSCRRNNKLVNTIIKEVNLQSLRSFHRVLHKNINFIRMFNARNDTKHEMDALQLSTLFEL</sequence>
<dbReference type="VEuPathDB" id="PlasmoDB:C922_02222"/>
<dbReference type="GeneID" id="20037496"/>